<protein>
    <recommendedName>
        <fullName evidence="5">EF-hand domain-containing protein</fullName>
    </recommendedName>
</protein>
<evidence type="ECO:0000256" key="2">
    <source>
        <dbReference type="ARBA" id="ARBA00022837"/>
    </source>
</evidence>
<dbReference type="InterPro" id="IPR040250">
    <property type="entry name" value="Nucleobindin"/>
</dbReference>
<evidence type="ECO:0000259" key="5">
    <source>
        <dbReference type="PROSITE" id="PS50222"/>
    </source>
</evidence>
<organism evidence="6 7">
    <name type="scientific">Microdochium bolleyi</name>
    <dbReference type="NCBI Taxonomy" id="196109"/>
    <lineage>
        <taxon>Eukaryota</taxon>
        <taxon>Fungi</taxon>
        <taxon>Dikarya</taxon>
        <taxon>Ascomycota</taxon>
        <taxon>Pezizomycotina</taxon>
        <taxon>Sordariomycetes</taxon>
        <taxon>Xylariomycetidae</taxon>
        <taxon>Xylariales</taxon>
        <taxon>Microdochiaceae</taxon>
        <taxon>Microdochium</taxon>
    </lineage>
</organism>
<sequence>MRASIITTASLVSVALAHGDHTRSQKPMVAPDANWMTVHMAEEHHISSFDPEAFFMLHDFDSNGRWEPHEILRFYGLEDESNRDIRPSRRDEIQAHLMSMLDLNRDGSVSRDEFVQFTKSGKTLPDMATGPGHHGDDEYEYEIHHWEKYHNDDTTIEELTHPEDIAHFKKHEEMEAAEERLERLNKMAIVEENIPSKFRRGG</sequence>
<proteinExistence type="predicted"/>
<evidence type="ECO:0000313" key="6">
    <source>
        <dbReference type="EMBL" id="KXJ96400.1"/>
    </source>
</evidence>
<keyword evidence="3" id="KW-0175">Coiled coil</keyword>
<dbReference type="InterPro" id="IPR002048">
    <property type="entry name" value="EF_hand_dom"/>
</dbReference>
<feature type="chain" id="PRO_5007293790" description="EF-hand domain-containing protein" evidence="4">
    <location>
        <begin position="20"/>
        <end position="202"/>
    </location>
</feature>
<dbReference type="InterPro" id="IPR018247">
    <property type="entry name" value="EF_Hand_1_Ca_BS"/>
</dbReference>
<evidence type="ECO:0000256" key="3">
    <source>
        <dbReference type="SAM" id="Coils"/>
    </source>
</evidence>
<dbReference type="SUPFAM" id="SSF47473">
    <property type="entry name" value="EF-hand"/>
    <property type="match status" value="1"/>
</dbReference>
<feature type="coiled-coil region" evidence="3">
    <location>
        <begin position="167"/>
        <end position="194"/>
    </location>
</feature>
<keyword evidence="2" id="KW-0106">Calcium</keyword>
<keyword evidence="1 4" id="KW-0732">Signal</keyword>
<dbReference type="PROSITE" id="PS50222">
    <property type="entry name" value="EF_HAND_2"/>
    <property type="match status" value="1"/>
</dbReference>
<name>A0A136JGW2_9PEZI</name>
<dbReference type="PANTHER" id="PTHR19237:SF20">
    <property type="entry name" value="NUCLEOBINDIN 1"/>
    <property type="match status" value="1"/>
</dbReference>
<keyword evidence="7" id="KW-1185">Reference proteome</keyword>
<evidence type="ECO:0000256" key="1">
    <source>
        <dbReference type="ARBA" id="ARBA00022729"/>
    </source>
</evidence>
<dbReference type="InterPro" id="IPR011992">
    <property type="entry name" value="EF-hand-dom_pair"/>
</dbReference>
<dbReference type="Gene3D" id="1.10.238.10">
    <property type="entry name" value="EF-hand"/>
    <property type="match status" value="1"/>
</dbReference>
<feature type="domain" description="EF-hand" evidence="5">
    <location>
        <begin position="89"/>
        <end position="124"/>
    </location>
</feature>
<dbReference type="GO" id="GO:0005793">
    <property type="term" value="C:endoplasmic reticulum-Golgi intermediate compartment"/>
    <property type="evidence" value="ECO:0007669"/>
    <property type="project" value="TreeGrafter"/>
</dbReference>
<dbReference type="OrthoDB" id="289247at2759"/>
<feature type="signal peptide" evidence="4">
    <location>
        <begin position="1"/>
        <end position="19"/>
    </location>
</feature>
<dbReference type="EMBL" id="KQ964245">
    <property type="protein sequence ID" value="KXJ96400.1"/>
    <property type="molecule type" value="Genomic_DNA"/>
</dbReference>
<dbReference type="AlphaFoldDB" id="A0A136JGW2"/>
<evidence type="ECO:0000256" key="4">
    <source>
        <dbReference type="SAM" id="SignalP"/>
    </source>
</evidence>
<dbReference type="Pfam" id="PF13499">
    <property type="entry name" value="EF-hand_7"/>
    <property type="match status" value="1"/>
</dbReference>
<evidence type="ECO:0000313" key="7">
    <source>
        <dbReference type="Proteomes" id="UP000070501"/>
    </source>
</evidence>
<dbReference type="InParanoid" id="A0A136JGW2"/>
<dbReference type="PANTHER" id="PTHR19237">
    <property type="entry name" value="NUCLEOBINDIN"/>
    <property type="match status" value="1"/>
</dbReference>
<dbReference type="GO" id="GO:0005509">
    <property type="term" value="F:calcium ion binding"/>
    <property type="evidence" value="ECO:0007669"/>
    <property type="project" value="InterPro"/>
</dbReference>
<reference evidence="7" key="1">
    <citation type="submission" date="2016-02" db="EMBL/GenBank/DDBJ databases">
        <title>Draft genome sequence of Microdochium bolleyi, a fungal endophyte of beachgrass.</title>
        <authorList>
            <consortium name="DOE Joint Genome Institute"/>
            <person name="David A.S."/>
            <person name="May G."/>
            <person name="Haridas S."/>
            <person name="Lim J."/>
            <person name="Wang M."/>
            <person name="Labutti K."/>
            <person name="Lipzen A."/>
            <person name="Barry K."/>
            <person name="Grigoriev I.V."/>
        </authorList>
    </citation>
    <scope>NUCLEOTIDE SEQUENCE [LARGE SCALE GENOMIC DNA]</scope>
    <source>
        <strain evidence="7">J235TASD1</strain>
    </source>
</reference>
<dbReference type="FunCoup" id="A0A136JGW2">
    <property type="interactions" value="30"/>
</dbReference>
<dbReference type="Proteomes" id="UP000070501">
    <property type="component" value="Unassembled WGS sequence"/>
</dbReference>
<dbReference type="PROSITE" id="PS00018">
    <property type="entry name" value="EF_HAND_1"/>
    <property type="match status" value="1"/>
</dbReference>
<gene>
    <name evidence="6" type="ORF">Micbo1qcDRAFT_129474</name>
</gene>
<accession>A0A136JGW2</accession>